<organism evidence="2 3">
    <name type="scientific">Pseudonocardia alaniniphila</name>
    <dbReference type="NCBI Taxonomy" id="75291"/>
    <lineage>
        <taxon>Bacteria</taxon>
        <taxon>Bacillati</taxon>
        <taxon>Actinomycetota</taxon>
        <taxon>Actinomycetes</taxon>
        <taxon>Pseudonocardiales</taxon>
        <taxon>Pseudonocardiaceae</taxon>
        <taxon>Pseudonocardia</taxon>
    </lineage>
</organism>
<dbReference type="InterPro" id="IPR036390">
    <property type="entry name" value="WH_DNA-bd_sf"/>
</dbReference>
<evidence type="ECO:0000313" key="2">
    <source>
        <dbReference type="EMBL" id="MCH6172154.1"/>
    </source>
</evidence>
<evidence type="ECO:0000313" key="3">
    <source>
        <dbReference type="Proteomes" id="UP001299970"/>
    </source>
</evidence>
<proteinExistence type="predicted"/>
<dbReference type="Pfam" id="PF12802">
    <property type="entry name" value="MarR_2"/>
    <property type="match status" value="1"/>
</dbReference>
<comment type="caution">
    <text evidence="2">The sequence shown here is derived from an EMBL/GenBank/DDBJ whole genome shotgun (WGS) entry which is preliminary data.</text>
</comment>
<dbReference type="RefSeq" id="WP_241042960.1">
    <property type="nucleotide sequence ID" value="NZ_BAAAJF010000013.1"/>
</dbReference>
<feature type="domain" description="HTH marR-type" evidence="1">
    <location>
        <begin position="1"/>
        <end position="140"/>
    </location>
</feature>
<dbReference type="Gene3D" id="1.10.10.10">
    <property type="entry name" value="Winged helix-like DNA-binding domain superfamily/Winged helix DNA-binding domain"/>
    <property type="match status" value="1"/>
</dbReference>
<dbReference type="PANTHER" id="PTHR33164:SF99">
    <property type="entry name" value="MARR FAMILY REGULATORY PROTEIN"/>
    <property type="match status" value="1"/>
</dbReference>
<gene>
    <name evidence="2" type="ORF">MMF94_41290</name>
</gene>
<dbReference type="InterPro" id="IPR036388">
    <property type="entry name" value="WH-like_DNA-bd_sf"/>
</dbReference>
<sequence length="157" mass="16670">MTADARQLYAVLRYVRPLHLLSARAVTAALADEQITMGVRALLETIDVGGAAPVPAIGRTLSMPRQVIQRLVDQALALGLVATGPNPAHKRSPLVRLTEAGRAAFERIHEAELRDLASIAAGLDPEDIVAAVRVLDALTTGVTRLTSDIPPISEELS</sequence>
<reference evidence="2 3" key="1">
    <citation type="submission" date="2022-03" db="EMBL/GenBank/DDBJ databases">
        <title>Pseudonocardia alaer sp. nov., a novel actinomycete isolated from reed forest soil.</title>
        <authorList>
            <person name="Wang L."/>
        </authorList>
    </citation>
    <scope>NUCLEOTIDE SEQUENCE [LARGE SCALE GENOMIC DNA]</scope>
    <source>
        <strain evidence="2 3">Y-16303</strain>
    </source>
</reference>
<protein>
    <submittedName>
        <fullName evidence="2">MarR family winged helix-turn-helix transcriptional regulator</fullName>
    </submittedName>
</protein>
<keyword evidence="3" id="KW-1185">Reference proteome</keyword>
<accession>A0ABS9TUA9</accession>
<name>A0ABS9TUA9_9PSEU</name>
<dbReference type="InterPro" id="IPR039422">
    <property type="entry name" value="MarR/SlyA-like"/>
</dbReference>
<dbReference type="SMART" id="SM00347">
    <property type="entry name" value="HTH_MARR"/>
    <property type="match status" value="1"/>
</dbReference>
<dbReference type="PANTHER" id="PTHR33164">
    <property type="entry name" value="TRANSCRIPTIONAL REGULATOR, MARR FAMILY"/>
    <property type="match status" value="1"/>
</dbReference>
<dbReference type="SUPFAM" id="SSF46785">
    <property type="entry name" value="Winged helix' DNA-binding domain"/>
    <property type="match status" value="1"/>
</dbReference>
<evidence type="ECO:0000259" key="1">
    <source>
        <dbReference type="PROSITE" id="PS50995"/>
    </source>
</evidence>
<dbReference type="InterPro" id="IPR000835">
    <property type="entry name" value="HTH_MarR-typ"/>
</dbReference>
<dbReference type="EMBL" id="JAKXMK010000058">
    <property type="protein sequence ID" value="MCH6172154.1"/>
    <property type="molecule type" value="Genomic_DNA"/>
</dbReference>
<dbReference type="PROSITE" id="PS50995">
    <property type="entry name" value="HTH_MARR_2"/>
    <property type="match status" value="1"/>
</dbReference>
<dbReference type="Proteomes" id="UP001299970">
    <property type="component" value="Unassembled WGS sequence"/>
</dbReference>